<dbReference type="InterPro" id="IPR029478">
    <property type="entry name" value="TM1586_NiRdase"/>
</dbReference>
<keyword evidence="3" id="KW-1185">Reference proteome</keyword>
<dbReference type="EMBL" id="JACONZ010000003">
    <property type="protein sequence ID" value="MBC5581592.1"/>
    <property type="molecule type" value="Genomic_DNA"/>
</dbReference>
<proteinExistence type="predicted"/>
<accession>A0A923I9X4</accession>
<dbReference type="RefSeq" id="WP_186887967.1">
    <property type="nucleotide sequence ID" value="NZ_JACONZ010000003.1"/>
</dbReference>
<protein>
    <submittedName>
        <fullName evidence="2">Nitroreductase</fullName>
    </submittedName>
</protein>
<dbReference type="InterPro" id="IPR000415">
    <property type="entry name" value="Nitroreductase-like"/>
</dbReference>
<dbReference type="Proteomes" id="UP000659630">
    <property type="component" value="Unassembled WGS sequence"/>
</dbReference>
<sequence>MEESALYRMIFKRKSFHLFRDTGEGGITAEEIREIERTYASLTPLCPDIKTALRVVPAEKTTCRRGQEYCILLYSEKKDDYLQNIGYLGEQLDLYLVSKNIGTLWFGIGRPEEEKVCGLEFVIMIAIAKIGDETKFRRDMFKSRRRTAEEIWTGTRMDPMAEIVRFAPSSCNTQPWRVVCGADGLEVYRCREAGRRGIMPAGKVSFYNQIDMGIFLCFLELCLEKNGVEYRRSLFTDDGGDVPRTLDAVYRFG</sequence>
<dbReference type="Gene3D" id="3.40.109.10">
    <property type="entry name" value="NADH Oxidase"/>
    <property type="match status" value="1"/>
</dbReference>
<gene>
    <name evidence="2" type="ORF">H8S23_08745</name>
</gene>
<reference evidence="2" key="1">
    <citation type="submission" date="2020-08" db="EMBL/GenBank/DDBJ databases">
        <title>Genome public.</title>
        <authorList>
            <person name="Liu C."/>
            <person name="Sun Q."/>
        </authorList>
    </citation>
    <scope>NUCLEOTIDE SEQUENCE</scope>
    <source>
        <strain evidence="2">BX8</strain>
    </source>
</reference>
<evidence type="ECO:0000259" key="1">
    <source>
        <dbReference type="Pfam" id="PF14512"/>
    </source>
</evidence>
<dbReference type="AlphaFoldDB" id="A0A923I9X4"/>
<organism evidence="2 3">
    <name type="scientific">Anaerofilum hominis</name>
    <dbReference type="NCBI Taxonomy" id="2763016"/>
    <lineage>
        <taxon>Bacteria</taxon>
        <taxon>Bacillati</taxon>
        <taxon>Bacillota</taxon>
        <taxon>Clostridia</taxon>
        <taxon>Eubacteriales</taxon>
        <taxon>Oscillospiraceae</taxon>
        <taxon>Anaerofilum</taxon>
    </lineage>
</organism>
<evidence type="ECO:0000313" key="3">
    <source>
        <dbReference type="Proteomes" id="UP000659630"/>
    </source>
</evidence>
<dbReference type="SUPFAM" id="SSF55469">
    <property type="entry name" value="FMN-dependent nitroreductase-like"/>
    <property type="match status" value="1"/>
</dbReference>
<dbReference type="GO" id="GO:0016491">
    <property type="term" value="F:oxidoreductase activity"/>
    <property type="evidence" value="ECO:0007669"/>
    <property type="project" value="InterPro"/>
</dbReference>
<name>A0A923I9X4_9FIRM</name>
<evidence type="ECO:0000313" key="2">
    <source>
        <dbReference type="EMBL" id="MBC5581592.1"/>
    </source>
</evidence>
<feature type="domain" description="Putative nitroreductase TM1586" evidence="1">
    <location>
        <begin position="6"/>
        <end position="221"/>
    </location>
</feature>
<dbReference type="Pfam" id="PF14512">
    <property type="entry name" value="TM1586_NiRdase"/>
    <property type="match status" value="1"/>
</dbReference>
<comment type="caution">
    <text evidence="2">The sequence shown here is derived from an EMBL/GenBank/DDBJ whole genome shotgun (WGS) entry which is preliminary data.</text>
</comment>